<name>A0A7W6INB7_9HYPH</name>
<dbReference type="InterPro" id="IPR022062">
    <property type="entry name" value="DUF3618"/>
</dbReference>
<protein>
    <submittedName>
        <fullName evidence="2">Vacuolar-type H+-ATPase subunit H</fullName>
    </submittedName>
</protein>
<dbReference type="Pfam" id="PF12277">
    <property type="entry name" value="DUF3618"/>
    <property type="match status" value="1"/>
</dbReference>
<dbReference type="RefSeq" id="WP_183311491.1">
    <property type="nucleotide sequence ID" value="NZ_JACIEW010000005.1"/>
</dbReference>
<evidence type="ECO:0000256" key="1">
    <source>
        <dbReference type="SAM" id="MobiDB-lite"/>
    </source>
</evidence>
<proteinExistence type="predicted"/>
<accession>A0A7W6INB7</accession>
<feature type="region of interest" description="Disordered" evidence="1">
    <location>
        <begin position="320"/>
        <end position="342"/>
    </location>
</feature>
<dbReference type="AlphaFoldDB" id="A0A7W6INB7"/>
<reference evidence="2 3" key="1">
    <citation type="submission" date="2020-08" db="EMBL/GenBank/DDBJ databases">
        <title>Genomic Encyclopedia of Type Strains, Phase IV (KMG-IV): sequencing the most valuable type-strain genomes for metagenomic binning, comparative biology and taxonomic classification.</title>
        <authorList>
            <person name="Goeker M."/>
        </authorList>
    </citation>
    <scope>NUCLEOTIDE SEQUENCE [LARGE SCALE GENOMIC DNA]</scope>
    <source>
        <strain evidence="2 3">DSM 23447</strain>
    </source>
</reference>
<gene>
    <name evidence="2" type="ORF">GGR20_002396</name>
</gene>
<feature type="region of interest" description="Disordered" evidence="1">
    <location>
        <begin position="1"/>
        <end position="20"/>
    </location>
</feature>
<feature type="region of interest" description="Disordered" evidence="1">
    <location>
        <begin position="278"/>
        <end position="303"/>
    </location>
</feature>
<dbReference type="Proteomes" id="UP000547011">
    <property type="component" value="Unassembled WGS sequence"/>
</dbReference>
<feature type="compositionally biased region" description="Basic and acidic residues" evidence="1">
    <location>
        <begin position="333"/>
        <end position="342"/>
    </location>
</feature>
<evidence type="ECO:0000313" key="3">
    <source>
        <dbReference type="Proteomes" id="UP000547011"/>
    </source>
</evidence>
<sequence>MAHEDTKSSAQLQREVDQQRARLEDRIDGIQQKLSPGQLIDELMAYTKDGGGEFISSLQRNVTANPLPVALLGVSLAWLMAKPASAPVDTDAQWDDSINARRGYGGEVDDYPVATISGSSMKRVSHKRDESGMHFSEFADEAGKKYRAASDEAGRRAGHFMDETGKRFRGFTDGTGKQVEHFRDEAGNLMDEASGWASHGWQQARDKMGDAQNAVRQGIAGGKAKATQATHAMGEQMNTLNQTIVSQFRDQPLVAGALAFAVGAAFGSALPHTEQEDKLMGDAADAAKSRAGREAERLYDEGRERAEAIYDEASERAGKLYQDAREGVAGASETKDGAKRSQ</sequence>
<comment type="caution">
    <text evidence="2">The sequence shown here is derived from an EMBL/GenBank/DDBJ whole genome shotgun (WGS) entry which is preliminary data.</text>
</comment>
<evidence type="ECO:0000313" key="2">
    <source>
        <dbReference type="EMBL" id="MBB4052748.1"/>
    </source>
</evidence>
<organism evidence="2 3">
    <name type="scientific">Devosia subaequoris</name>
    <dbReference type="NCBI Taxonomy" id="395930"/>
    <lineage>
        <taxon>Bacteria</taxon>
        <taxon>Pseudomonadati</taxon>
        <taxon>Pseudomonadota</taxon>
        <taxon>Alphaproteobacteria</taxon>
        <taxon>Hyphomicrobiales</taxon>
        <taxon>Devosiaceae</taxon>
        <taxon>Devosia</taxon>
    </lineage>
</organism>
<keyword evidence="3" id="KW-1185">Reference proteome</keyword>
<dbReference type="EMBL" id="JACIEW010000005">
    <property type="protein sequence ID" value="MBB4052748.1"/>
    <property type="molecule type" value="Genomic_DNA"/>
</dbReference>